<evidence type="ECO:0000313" key="3">
    <source>
        <dbReference type="Proteomes" id="UP001385951"/>
    </source>
</evidence>
<evidence type="ECO:0000313" key="2">
    <source>
        <dbReference type="EMBL" id="KAK7685743.1"/>
    </source>
</evidence>
<evidence type="ECO:0000259" key="1">
    <source>
        <dbReference type="PROSITE" id="PS50011"/>
    </source>
</evidence>
<dbReference type="InterPro" id="IPR051681">
    <property type="entry name" value="Ser/Thr_Kinases-Pseudokinases"/>
</dbReference>
<dbReference type="Pfam" id="PF07714">
    <property type="entry name" value="PK_Tyr_Ser-Thr"/>
    <property type="match status" value="1"/>
</dbReference>
<dbReference type="InterPro" id="IPR008266">
    <property type="entry name" value="Tyr_kinase_AS"/>
</dbReference>
<dbReference type="PROSITE" id="PS50011">
    <property type="entry name" value="PROTEIN_KINASE_DOM"/>
    <property type="match status" value="1"/>
</dbReference>
<gene>
    <name evidence="2" type="ORF">QCA50_011089</name>
</gene>
<dbReference type="Proteomes" id="UP001385951">
    <property type="component" value="Unassembled WGS sequence"/>
</dbReference>
<dbReference type="PROSITE" id="PS00109">
    <property type="entry name" value="PROTEIN_KINASE_TYR"/>
    <property type="match status" value="1"/>
</dbReference>
<sequence length="283" mass="30960">MPTLATNTGSLEKVDVEESSIKLVRCRAFSDVFTAELDGVPVCVELVRWPEDLTDVNAVNATHAKILNKLEEWASLSHESIMPFKGYCEGIRGPLLGLRKEPDVDRLSLLIQCAEGLAYLHSRGIPHGDITSDNILISVTNDTPHAFIYGFGIPKILDGAAYSPALFRRGEVILPPELETAALTEPSISGSFTAATDVWSFGILAYQIFTDGKHAKVWESGGDPKLEQYLGEIHGMTPELWNIMQSCCQREPSERPSMDEVCSKLKELQGFGGPPTKDSDIGV</sequence>
<dbReference type="EMBL" id="JASBNA010000019">
    <property type="protein sequence ID" value="KAK7685743.1"/>
    <property type="molecule type" value="Genomic_DNA"/>
</dbReference>
<dbReference type="PANTHER" id="PTHR44329">
    <property type="entry name" value="SERINE/THREONINE-PROTEIN KINASE TNNI3K-RELATED"/>
    <property type="match status" value="1"/>
</dbReference>
<organism evidence="2 3">
    <name type="scientific">Cerrena zonata</name>
    <dbReference type="NCBI Taxonomy" id="2478898"/>
    <lineage>
        <taxon>Eukaryota</taxon>
        <taxon>Fungi</taxon>
        <taxon>Dikarya</taxon>
        <taxon>Basidiomycota</taxon>
        <taxon>Agaricomycotina</taxon>
        <taxon>Agaricomycetes</taxon>
        <taxon>Polyporales</taxon>
        <taxon>Cerrenaceae</taxon>
        <taxon>Cerrena</taxon>
    </lineage>
</organism>
<dbReference type="AlphaFoldDB" id="A0AAW0G6X5"/>
<dbReference type="GO" id="GO:0004674">
    <property type="term" value="F:protein serine/threonine kinase activity"/>
    <property type="evidence" value="ECO:0007669"/>
    <property type="project" value="TreeGrafter"/>
</dbReference>
<reference evidence="2 3" key="1">
    <citation type="submission" date="2022-09" db="EMBL/GenBank/DDBJ databases">
        <authorList>
            <person name="Palmer J.M."/>
        </authorList>
    </citation>
    <scope>NUCLEOTIDE SEQUENCE [LARGE SCALE GENOMIC DNA]</scope>
    <source>
        <strain evidence="2 3">DSM 7382</strain>
    </source>
</reference>
<dbReference type="Gene3D" id="1.10.510.10">
    <property type="entry name" value="Transferase(Phosphotransferase) domain 1"/>
    <property type="match status" value="1"/>
</dbReference>
<comment type="caution">
    <text evidence="2">The sequence shown here is derived from an EMBL/GenBank/DDBJ whole genome shotgun (WGS) entry which is preliminary data.</text>
</comment>
<dbReference type="GO" id="GO:0005524">
    <property type="term" value="F:ATP binding"/>
    <property type="evidence" value="ECO:0007669"/>
    <property type="project" value="InterPro"/>
</dbReference>
<dbReference type="InterPro" id="IPR001245">
    <property type="entry name" value="Ser-Thr/Tyr_kinase_cat_dom"/>
</dbReference>
<feature type="domain" description="Protein kinase" evidence="1">
    <location>
        <begin position="1"/>
        <end position="268"/>
    </location>
</feature>
<protein>
    <recommendedName>
        <fullName evidence="1">Protein kinase domain-containing protein</fullName>
    </recommendedName>
</protein>
<name>A0AAW0G6X5_9APHY</name>
<dbReference type="InterPro" id="IPR000719">
    <property type="entry name" value="Prot_kinase_dom"/>
</dbReference>
<proteinExistence type="predicted"/>
<dbReference type="InterPro" id="IPR011009">
    <property type="entry name" value="Kinase-like_dom_sf"/>
</dbReference>
<dbReference type="SUPFAM" id="SSF56112">
    <property type="entry name" value="Protein kinase-like (PK-like)"/>
    <property type="match status" value="1"/>
</dbReference>
<accession>A0AAW0G6X5</accession>
<keyword evidence="3" id="KW-1185">Reference proteome</keyword>